<dbReference type="Pfam" id="PF01323">
    <property type="entry name" value="DSBA"/>
    <property type="match status" value="1"/>
</dbReference>
<accession>A0A427YCV5</accession>
<evidence type="ECO:0000313" key="2">
    <source>
        <dbReference type="EMBL" id="RSH89009.1"/>
    </source>
</evidence>
<dbReference type="InterPro" id="IPR051924">
    <property type="entry name" value="GST_Kappa/NadH"/>
</dbReference>
<dbReference type="OrthoDB" id="4664297at2759"/>
<feature type="domain" description="DSBA-like thioredoxin" evidence="1">
    <location>
        <begin position="87"/>
        <end position="288"/>
    </location>
</feature>
<dbReference type="Gene3D" id="3.40.30.10">
    <property type="entry name" value="Glutaredoxin"/>
    <property type="match status" value="1"/>
</dbReference>
<organism evidence="2 3">
    <name type="scientific">Saitozyma podzolica</name>
    <dbReference type="NCBI Taxonomy" id="1890683"/>
    <lineage>
        <taxon>Eukaryota</taxon>
        <taxon>Fungi</taxon>
        <taxon>Dikarya</taxon>
        <taxon>Basidiomycota</taxon>
        <taxon>Agaricomycotina</taxon>
        <taxon>Tremellomycetes</taxon>
        <taxon>Tremellales</taxon>
        <taxon>Trimorphomycetaceae</taxon>
        <taxon>Saitozyma</taxon>
    </lineage>
</organism>
<gene>
    <name evidence="2" type="ORF">EHS25_002671</name>
</gene>
<dbReference type="PANTHER" id="PTHR42943">
    <property type="entry name" value="GLUTATHIONE S-TRANSFERASE KAPPA"/>
    <property type="match status" value="1"/>
</dbReference>
<comment type="caution">
    <text evidence="2">The sequence shown here is derived from an EMBL/GenBank/DDBJ whole genome shotgun (WGS) entry which is preliminary data.</text>
</comment>
<dbReference type="PANTHER" id="PTHR42943:SF2">
    <property type="entry name" value="GLUTATHIONE S-TRANSFERASE KAPPA 1"/>
    <property type="match status" value="1"/>
</dbReference>
<dbReference type="GO" id="GO:0016491">
    <property type="term" value="F:oxidoreductase activity"/>
    <property type="evidence" value="ECO:0007669"/>
    <property type="project" value="InterPro"/>
</dbReference>
<protein>
    <recommendedName>
        <fullName evidence="1">DSBA-like thioredoxin domain-containing protein</fullName>
    </recommendedName>
</protein>
<dbReference type="Proteomes" id="UP000279259">
    <property type="component" value="Unassembled WGS sequence"/>
</dbReference>
<evidence type="ECO:0000259" key="1">
    <source>
        <dbReference type="Pfam" id="PF01323"/>
    </source>
</evidence>
<dbReference type="SUPFAM" id="SSF52833">
    <property type="entry name" value="Thioredoxin-like"/>
    <property type="match status" value="1"/>
</dbReference>
<keyword evidence="3" id="KW-1185">Reference proteome</keyword>
<dbReference type="InterPro" id="IPR036249">
    <property type="entry name" value="Thioredoxin-like_sf"/>
</dbReference>
<evidence type="ECO:0000313" key="3">
    <source>
        <dbReference type="Proteomes" id="UP000279259"/>
    </source>
</evidence>
<proteinExistence type="predicted"/>
<dbReference type="AlphaFoldDB" id="A0A427YCV5"/>
<sequence>MATVQHLSGWLRKLQWPPHRDDSEVYLDVSRYPRDLSTLTLRILARRPPVAVFLPIVVVASAAAAPTPRAMPYLTSPPAPIDTITFEIYYGVSSPWACLGAPEAERIALENGLTIHLKPMTVIEENGGIRLKTRHPARQAYHALDLARFAKHYGVDLKPAPKYYPPKPNTIELAGQAIIRIQNHFGVGSPEALAFSYAVQRCIWITEDGDYMTVEVLQRLAREVGIQEGVVEKCVIDRRGHEEDEGVQGWQKNHAEAVELGIFGTPNYVINGEIFWGQDRLWMVEQRVKELMAVGAKPRKY</sequence>
<dbReference type="InterPro" id="IPR001853">
    <property type="entry name" value="DSBA-like_thioredoxin_dom"/>
</dbReference>
<name>A0A427YCV5_9TREE</name>
<reference evidence="2 3" key="1">
    <citation type="submission" date="2018-11" db="EMBL/GenBank/DDBJ databases">
        <title>Genome sequence of Saitozyma podzolica DSM 27192.</title>
        <authorList>
            <person name="Aliyu H."/>
            <person name="Gorte O."/>
            <person name="Ochsenreither K."/>
        </authorList>
    </citation>
    <scope>NUCLEOTIDE SEQUENCE [LARGE SCALE GENOMIC DNA]</scope>
    <source>
        <strain evidence="2 3">DSM 27192</strain>
    </source>
</reference>
<dbReference type="EMBL" id="RSCD01000015">
    <property type="protein sequence ID" value="RSH89009.1"/>
    <property type="molecule type" value="Genomic_DNA"/>
</dbReference>